<dbReference type="Proteomes" id="UP000529417">
    <property type="component" value="Unassembled WGS sequence"/>
</dbReference>
<dbReference type="SUPFAM" id="SSF103025">
    <property type="entry name" value="Folate-binding domain"/>
    <property type="match status" value="1"/>
</dbReference>
<comment type="caution">
    <text evidence="1">The sequence shown here is derived from an EMBL/GenBank/DDBJ whole genome shotgun (WGS) entry which is preliminary data.</text>
</comment>
<sequence>MPDLTPITPLGGSSLRTDTIGAISIAEADDWALASVAARAGQLEDTLTRARKLTGLDLPGPGGLVAGGDWRAWWMAPEAWMLATPLSASEDIVAAVKPALGDAASITEQTDAWARFDITAPVGFLERLCNVDPARVTPGTATRTVMEHMGVVVLRHGDQAFSVLGVRSSAGSLHHALLTAARAVA</sequence>
<dbReference type="Gene3D" id="3.30.1360.120">
    <property type="entry name" value="Probable tRNA modification gtpase trme, domain 1"/>
    <property type="match status" value="1"/>
</dbReference>
<name>A0A7Z0HYG1_9RHOB</name>
<dbReference type="EMBL" id="JACBXS010000009">
    <property type="protein sequence ID" value="NYS24585.1"/>
    <property type="molecule type" value="Genomic_DNA"/>
</dbReference>
<proteinExistence type="predicted"/>
<dbReference type="InterPro" id="IPR027266">
    <property type="entry name" value="TrmE/GcvT-like"/>
</dbReference>
<accession>A0A7Z0HYG1</accession>
<keyword evidence="2" id="KW-1185">Reference proteome</keyword>
<dbReference type="RefSeq" id="WP_179905291.1">
    <property type="nucleotide sequence ID" value="NZ_JACBXS010000009.1"/>
</dbReference>
<evidence type="ECO:0000313" key="1">
    <source>
        <dbReference type="EMBL" id="NYS24585.1"/>
    </source>
</evidence>
<protein>
    <submittedName>
        <fullName evidence="1">Sarcosine oxidase subunit gamma</fullName>
    </submittedName>
</protein>
<gene>
    <name evidence="1" type="ORF">HUK65_06230</name>
</gene>
<evidence type="ECO:0000313" key="2">
    <source>
        <dbReference type="Proteomes" id="UP000529417"/>
    </source>
</evidence>
<dbReference type="AlphaFoldDB" id="A0A7Z0HYG1"/>
<reference evidence="1 2" key="1">
    <citation type="journal article" date="2000" name="Arch. Microbiol.">
        <title>Rhodobaca bogoriensis gen. nov. and sp. nov., an alkaliphilic purple nonsulfur bacterium from African Rift Valley soda lakes.</title>
        <authorList>
            <person name="Milford A.D."/>
            <person name="Achenbach L.A."/>
            <person name="Jung D.O."/>
            <person name="Madigan M.T."/>
        </authorList>
    </citation>
    <scope>NUCLEOTIDE SEQUENCE [LARGE SCALE GENOMIC DNA]</scope>
    <source>
        <strain evidence="1 2">2376</strain>
    </source>
</reference>
<organism evidence="1 2">
    <name type="scientific">Rhabdonatronobacter sediminivivens</name>
    <dbReference type="NCBI Taxonomy" id="2743469"/>
    <lineage>
        <taxon>Bacteria</taxon>
        <taxon>Pseudomonadati</taxon>
        <taxon>Pseudomonadota</taxon>
        <taxon>Alphaproteobacteria</taxon>
        <taxon>Rhodobacterales</taxon>
        <taxon>Paracoccaceae</taxon>
        <taxon>Rhabdonatronobacter</taxon>
    </lineage>
</organism>